<proteinExistence type="predicted"/>
<dbReference type="Proteomes" id="UP001159363">
    <property type="component" value="Chromosome 4"/>
</dbReference>
<dbReference type="EMBL" id="JARBHB010000005">
    <property type="protein sequence ID" value="KAJ8884415.1"/>
    <property type="molecule type" value="Genomic_DNA"/>
</dbReference>
<feature type="region of interest" description="Disordered" evidence="1">
    <location>
        <begin position="37"/>
        <end position="59"/>
    </location>
</feature>
<sequence>MIILVRFVHVTCSDGAYVADATSFTLTNIVKMNIPLSDKRGQGYDNGDNMKGKHSGLQK</sequence>
<comment type="caution">
    <text evidence="2">The sequence shown here is derived from an EMBL/GenBank/DDBJ whole genome shotgun (WGS) entry which is preliminary data.</text>
</comment>
<gene>
    <name evidence="2" type="ORF">PR048_016272</name>
</gene>
<protein>
    <submittedName>
        <fullName evidence="2">Uncharacterized protein</fullName>
    </submittedName>
</protein>
<keyword evidence="3" id="KW-1185">Reference proteome</keyword>
<name>A0ABQ9HJ95_9NEOP</name>
<evidence type="ECO:0000256" key="1">
    <source>
        <dbReference type="SAM" id="MobiDB-lite"/>
    </source>
</evidence>
<accession>A0ABQ9HJ95</accession>
<organism evidence="2 3">
    <name type="scientific">Dryococelus australis</name>
    <dbReference type="NCBI Taxonomy" id="614101"/>
    <lineage>
        <taxon>Eukaryota</taxon>
        <taxon>Metazoa</taxon>
        <taxon>Ecdysozoa</taxon>
        <taxon>Arthropoda</taxon>
        <taxon>Hexapoda</taxon>
        <taxon>Insecta</taxon>
        <taxon>Pterygota</taxon>
        <taxon>Neoptera</taxon>
        <taxon>Polyneoptera</taxon>
        <taxon>Phasmatodea</taxon>
        <taxon>Verophasmatodea</taxon>
        <taxon>Anareolatae</taxon>
        <taxon>Phasmatidae</taxon>
        <taxon>Eurycanthinae</taxon>
        <taxon>Dryococelus</taxon>
    </lineage>
</organism>
<reference evidence="2 3" key="1">
    <citation type="submission" date="2023-02" db="EMBL/GenBank/DDBJ databases">
        <title>LHISI_Scaffold_Assembly.</title>
        <authorList>
            <person name="Stuart O.P."/>
            <person name="Cleave R."/>
            <person name="Magrath M.J.L."/>
            <person name="Mikheyev A.S."/>
        </authorList>
    </citation>
    <scope>NUCLEOTIDE SEQUENCE [LARGE SCALE GENOMIC DNA]</scope>
    <source>
        <strain evidence="2">Daus_M_001</strain>
        <tissue evidence="2">Leg muscle</tissue>
    </source>
</reference>
<evidence type="ECO:0000313" key="2">
    <source>
        <dbReference type="EMBL" id="KAJ8884415.1"/>
    </source>
</evidence>
<evidence type="ECO:0000313" key="3">
    <source>
        <dbReference type="Proteomes" id="UP001159363"/>
    </source>
</evidence>